<comment type="caution">
    <text evidence="1">The sequence shown here is derived from an EMBL/GenBank/DDBJ whole genome shotgun (WGS) entry which is preliminary data.</text>
</comment>
<organism evidence="1 2">
    <name type="scientific">Clonostachys rosea f. rosea IK726</name>
    <dbReference type="NCBI Taxonomy" id="1349383"/>
    <lineage>
        <taxon>Eukaryota</taxon>
        <taxon>Fungi</taxon>
        <taxon>Dikarya</taxon>
        <taxon>Ascomycota</taxon>
        <taxon>Pezizomycotina</taxon>
        <taxon>Sordariomycetes</taxon>
        <taxon>Hypocreomycetidae</taxon>
        <taxon>Hypocreales</taxon>
        <taxon>Bionectriaceae</taxon>
        <taxon>Clonostachys</taxon>
    </lineage>
</organism>
<accession>A0ACA9TXA4</accession>
<name>A0ACA9TXA4_BIOOC</name>
<protein>
    <submittedName>
        <fullName evidence="1">Uncharacterized protein</fullName>
    </submittedName>
</protein>
<reference evidence="1" key="2">
    <citation type="submission" date="2021-10" db="EMBL/GenBank/DDBJ databases">
        <authorList>
            <person name="Piombo E."/>
        </authorList>
    </citation>
    <scope>NUCLEOTIDE SEQUENCE</scope>
</reference>
<dbReference type="Proteomes" id="UP000836387">
    <property type="component" value="Unassembled WGS sequence"/>
</dbReference>
<proteinExistence type="predicted"/>
<sequence>MSQSQLQGLDKAYEWFVSFKNKAHTLGIWEESDPDRPDDPADVLKPQQVLREEDAISHYKNVMKLSTEDKVSEEKQMQIFSSAIVNWKILQQEIYIKVELHRKLHEWIVATVDPSLI</sequence>
<evidence type="ECO:0000313" key="1">
    <source>
        <dbReference type="EMBL" id="CAG9945568.1"/>
    </source>
</evidence>
<dbReference type="EMBL" id="CADEHS020000009">
    <property type="protein sequence ID" value="CAG9945568.1"/>
    <property type="molecule type" value="Genomic_DNA"/>
</dbReference>
<gene>
    <name evidence="1" type="ORF">CRV2_00012306</name>
</gene>
<keyword evidence="2" id="KW-1185">Reference proteome</keyword>
<reference evidence="1" key="1">
    <citation type="submission" date="2020-04" db="EMBL/GenBank/DDBJ databases">
        <authorList>
            <person name="Broberg M."/>
        </authorList>
    </citation>
    <scope>NUCLEOTIDE SEQUENCE</scope>
</reference>
<evidence type="ECO:0000313" key="2">
    <source>
        <dbReference type="Proteomes" id="UP000836387"/>
    </source>
</evidence>